<evidence type="ECO:0000256" key="1">
    <source>
        <dbReference type="SAM" id="MobiDB-lite"/>
    </source>
</evidence>
<keyword evidence="2" id="KW-0472">Membrane</keyword>
<feature type="compositionally biased region" description="Gly residues" evidence="1">
    <location>
        <begin position="28"/>
        <end position="42"/>
    </location>
</feature>
<keyword evidence="2" id="KW-0812">Transmembrane</keyword>
<protein>
    <recommendedName>
        <fullName evidence="5">DUF3017 domain-containing protein</fullName>
    </recommendedName>
</protein>
<sequence length="153" mass="14996">MPSGEPDAGTGGEPGARTGDGPYAGTHRGTGGGTGTGTGDGPYAGTHRGTGASGDGGPVNARAARPADDRWGPYPLVVAGALLAMVYAVLVDPYWGGFALGAVLTLGALARLAGGGRLAVRRTATDTITLAVLGIALMAAAIVLAYPDLMPRP</sequence>
<keyword evidence="2" id="KW-1133">Transmembrane helix</keyword>
<gene>
    <name evidence="3" type="ORF">GCM10010517_48510</name>
</gene>
<dbReference type="InterPro" id="IPR021385">
    <property type="entry name" value="DUF3017"/>
</dbReference>
<dbReference type="Proteomes" id="UP001500831">
    <property type="component" value="Unassembled WGS sequence"/>
</dbReference>
<evidence type="ECO:0000313" key="4">
    <source>
        <dbReference type="Proteomes" id="UP001500831"/>
    </source>
</evidence>
<evidence type="ECO:0000256" key="2">
    <source>
        <dbReference type="SAM" id="Phobius"/>
    </source>
</evidence>
<name>A0ABN3W3D2_9ACTN</name>
<evidence type="ECO:0008006" key="5">
    <source>
        <dbReference type="Google" id="ProtNLM"/>
    </source>
</evidence>
<dbReference type="EMBL" id="BAAAVI010000037">
    <property type="protein sequence ID" value="GAA2884947.1"/>
    <property type="molecule type" value="Genomic_DNA"/>
</dbReference>
<feature type="region of interest" description="Disordered" evidence="1">
    <location>
        <begin position="1"/>
        <end position="70"/>
    </location>
</feature>
<comment type="caution">
    <text evidence="3">The sequence shown here is derived from an EMBL/GenBank/DDBJ whole genome shotgun (WGS) entry which is preliminary data.</text>
</comment>
<accession>A0ABN3W3D2</accession>
<feature type="transmembrane region" description="Helical" evidence="2">
    <location>
        <begin position="71"/>
        <end position="89"/>
    </location>
</feature>
<organism evidence="3 4">
    <name type="scientific">Streptosporangium fragile</name>
    <dbReference type="NCBI Taxonomy" id="46186"/>
    <lineage>
        <taxon>Bacteria</taxon>
        <taxon>Bacillati</taxon>
        <taxon>Actinomycetota</taxon>
        <taxon>Actinomycetes</taxon>
        <taxon>Streptosporangiales</taxon>
        <taxon>Streptosporangiaceae</taxon>
        <taxon>Streptosporangium</taxon>
    </lineage>
</organism>
<reference evidence="3 4" key="1">
    <citation type="journal article" date="2019" name="Int. J. Syst. Evol. Microbiol.">
        <title>The Global Catalogue of Microorganisms (GCM) 10K type strain sequencing project: providing services to taxonomists for standard genome sequencing and annotation.</title>
        <authorList>
            <consortium name="The Broad Institute Genomics Platform"/>
            <consortium name="The Broad Institute Genome Sequencing Center for Infectious Disease"/>
            <person name="Wu L."/>
            <person name="Ma J."/>
        </authorList>
    </citation>
    <scope>NUCLEOTIDE SEQUENCE [LARGE SCALE GENOMIC DNA]</scope>
    <source>
        <strain evidence="3 4">JCM 6242</strain>
    </source>
</reference>
<proteinExistence type="predicted"/>
<feature type="transmembrane region" description="Helical" evidence="2">
    <location>
        <begin position="95"/>
        <end position="114"/>
    </location>
</feature>
<dbReference type="Pfam" id="PF11222">
    <property type="entry name" value="DUF3017"/>
    <property type="match status" value="1"/>
</dbReference>
<feature type="transmembrane region" description="Helical" evidence="2">
    <location>
        <begin position="126"/>
        <end position="146"/>
    </location>
</feature>
<keyword evidence="4" id="KW-1185">Reference proteome</keyword>
<evidence type="ECO:0000313" key="3">
    <source>
        <dbReference type="EMBL" id="GAA2884947.1"/>
    </source>
</evidence>